<dbReference type="InParanoid" id="A9V941"/>
<keyword evidence="6" id="KW-1133">Transmembrane helix</keyword>
<evidence type="ECO:0000313" key="11">
    <source>
        <dbReference type="EMBL" id="EDQ86063.1"/>
    </source>
</evidence>
<organism evidence="11 12">
    <name type="scientific">Monosiga brevicollis</name>
    <name type="common">Choanoflagellate</name>
    <dbReference type="NCBI Taxonomy" id="81824"/>
    <lineage>
        <taxon>Eukaryota</taxon>
        <taxon>Choanoflagellata</taxon>
        <taxon>Craspedida</taxon>
        <taxon>Salpingoecidae</taxon>
        <taxon>Monosiga</taxon>
    </lineage>
</organism>
<keyword evidence="4" id="KW-0812">Transmembrane</keyword>
<accession>A9V941</accession>
<dbReference type="InterPro" id="IPR009729">
    <property type="entry name" value="Gal-3-0_sulfotransfrase"/>
</dbReference>
<evidence type="ECO:0000313" key="12">
    <source>
        <dbReference type="Proteomes" id="UP000001357"/>
    </source>
</evidence>
<feature type="compositionally biased region" description="Polar residues" evidence="10">
    <location>
        <begin position="71"/>
        <end position="84"/>
    </location>
</feature>
<dbReference type="PANTHER" id="PTHR14647">
    <property type="entry name" value="GALACTOSE-3-O-SULFOTRANSFERASE"/>
    <property type="match status" value="1"/>
</dbReference>
<feature type="region of interest" description="Disordered" evidence="10">
    <location>
        <begin position="42"/>
        <end position="85"/>
    </location>
</feature>
<dbReference type="OMA" id="KLECWAT"/>
<evidence type="ECO:0000256" key="10">
    <source>
        <dbReference type="SAM" id="MobiDB-lite"/>
    </source>
</evidence>
<dbReference type="KEGG" id="mbr:MONBRDRAFT_11390"/>
<dbReference type="GeneID" id="5894438"/>
<keyword evidence="5" id="KW-0735">Signal-anchor</keyword>
<dbReference type="GO" id="GO:0008146">
    <property type="term" value="F:sulfotransferase activity"/>
    <property type="evidence" value="ECO:0000318"/>
    <property type="project" value="GO_Central"/>
</dbReference>
<dbReference type="Pfam" id="PF06990">
    <property type="entry name" value="Gal-3-0_sulfotr"/>
    <property type="match status" value="3"/>
</dbReference>
<dbReference type="InterPro" id="IPR027417">
    <property type="entry name" value="P-loop_NTPase"/>
</dbReference>
<dbReference type="RefSeq" id="XP_001749257.1">
    <property type="nucleotide sequence ID" value="XM_001749205.1"/>
</dbReference>
<keyword evidence="9" id="KW-0325">Glycoprotein</keyword>
<evidence type="ECO:0000256" key="2">
    <source>
        <dbReference type="ARBA" id="ARBA00008124"/>
    </source>
</evidence>
<gene>
    <name evidence="11" type="ORF">MONBRDRAFT_11390</name>
</gene>
<evidence type="ECO:0000256" key="9">
    <source>
        <dbReference type="ARBA" id="ARBA00023180"/>
    </source>
</evidence>
<evidence type="ECO:0000256" key="8">
    <source>
        <dbReference type="ARBA" id="ARBA00023136"/>
    </source>
</evidence>
<comment type="similarity">
    <text evidence="2">Belongs to the galactose-3-O-sulfotransferase family.</text>
</comment>
<evidence type="ECO:0000256" key="5">
    <source>
        <dbReference type="ARBA" id="ARBA00022968"/>
    </source>
</evidence>
<proteinExistence type="inferred from homology"/>
<dbReference type="Gene3D" id="3.40.50.300">
    <property type="entry name" value="P-loop containing nucleotide triphosphate hydrolases"/>
    <property type="match status" value="2"/>
</dbReference>
<dbReference type="GO" id="GO:0009247">
    <property type="term" value="P:glycolipid biosynthetic process"/>
    <property type="evidence" value="ECO:0007669"/>
    <property type="project" value="InterPro"/>
</dbReference>
<name>A9V941_MONBE</name>
<protein>
    <submittedName>
        <fullName evidence="11">Uncharacterized protein</fullName>
    </submittedName>
</protein>
<evidence type="ECO:0000256" key="3">
    <source>
        <dbReference type="ARBA" id="ARBA00022679"/>
    </source>
</evidence>
<evidence type="ECO:0000256" key="6">
    <source>
        <dbReference type="ARBA" id="ARBA00022989"/>
    </source>
</evidence>
<dbReference type="AlphaFoldDB" id="A9V941"/>
<comment type="subcellular location">
    <subcellularLocation>
        <location evidence="1">Golgi apparatus membrane</location>
        <topology evidence="1">Single-pass type II membrane protein</topology>
    </subcellularLocation>
</comment>
<dbReference type="PANTHER" id="PTHR14647:SF87">
    <property type="entry name" value="PUTATIVE-RELATED"/>
    <property type="match status" value="1"/>
</dbReference>
<keyword evidence="7" id="KW-0333">Golgi apparatus</keyword>
<keyword evidence="12" id="KW-1185">Reference proteome</keyword>
<evidence type="ECO:0000256" key="1">
    <source>
        <dbReference type="ARBA" id="ARBA00004323"/>
    </source>
</evidence>
<dbReference type="GO" id="GO:0000139">
    <property type="term" value="C:Golgi membrane"/>
    <property type="evidence" value="ECO:0007669"/>
    <property type="project" value="UniProtKB-SubCell"/>
</dbReference>
<dbReference type="GO" id="GO:0001733">
    <property type="term" value="F:galactosylceramide sulfotransferase activity"/>
    <property type="evidence" value="ECO:0007669"/>
    <property type="project" value="InterPro"/>
</dbReference>
<keyword evidence="8" id="KW-0472">Membrane</keyword>
<dbReference type="EMBL" id="CH991569">
    <property type="protein sequence ID" value="EDQ86063.1"/>
    <property type="molecule type" value="Genomic_DNA"/>
</dbReference>
<sequence>MTGRLWTSPAVVALLASWAITASILLFVMTHNCQSPGLHPSNAPELPLVRPANAGTGTGADRGAALHPRATTHTPAPLRSTTNGAPAAQCADWRRVVYIKTHKTGSSTLTNILHRYGVAKNLKMALPTDNVFYAWPQADPHRIMQSVDTVNGSQPPYDMLVSAHVRYVPEALEHRLKETDRMLTINSFAFDLGLTDDPLPAQVTQLIEEMERKFAMVMITEHMDESLLLLKRRSERIQKISWADWRLYQHFNASLFRQIAAEPGFEQELTDFRAKIKAGPHALFHHCLCRFLPKATSRASPYTIQCVWPANAQQFWSLKCQDYQMWDEDAHRVQLEERTLTTDQRQCHYMWLDSKGFVKHLKRQHGYPIDKLECWATYPARKILNLVTDHPADDVIINLLAQWSITSGSSMVVPAESKATAREQGLIYAPTTTWWTKPGPQIYAVPGLRYDRPYMDSWVPSLIFIAVFRHPVQEFLDAWRRLDMPGRLQRKLGRDISLAQFLLDPHRFLAALTTDDFDVRFHLLDRQAYRMGFPRDAPTKEAEEYMMKHLWWFAHILVAEHIDESMVMLRRTMCWQEETIAIFDRERFRSSTTLRVRTSRFWPLSRR</sequence>
<evidence type="ECO:0000256" key="7">
    <source>
        <dbReference type="ARBA" id="ARBA00023034"/>
    </source>
</evidence>
<reference evidence="11 12" key="1">
    <citation type="journal article" date="2008" name="Nature">
        <title>The genome of the choanoflagellate Monosiga brevicollis and the origin of metazoans.</title>
        <authorList>
            <consortium name="JGI Sequencing"/>
            <person name="King N."/>
            <person name="Westbrook M.J."/>
            <person name="Young S.L."/>
            <person name="Kuo A."/>
            <person name="Abedin M."/>
            <person name="Chapman J."/>
            <person name="Fairclough S."/>
            <person name="Hellsten U."/>
            <person name="Isogai Y."/>
            <person name="Letunic I."/>
            <person name="Marr M."/>
            <person name="Pincus D."/>
            <person name="Putnam N."/>
            <person name="Rokas A."/>
            <person name="Wright K.J."/>
            <person name="Zuzow R."/>
            <person name="Dirks W."/>
            <person name="Good M."/>
            <person name="Goodstein D."/>
            <person name="Lemons D."/>
            <person name="Li W."/>
            <person name="Lyons J.B."/>
            <person name="Morris A."/>
            <person name="Nichols S."/>
            <person name="Richter D.J."/>
            <person name="Salamov A."/>
            <person name="Bork P."/>
            <person name="Lim W.A."/>
            <person name="Manning G."/>
            <person name="Miller W.T."/>
            <person name="McGinnis W."/>
            <person name="Shapiro H."/>
            <person name="Tjian R."/>
            <person name="Grigoriev I.V."/>
            <person name="Rokhsar D."/>
        </authorList>
    </citation>
    <scope>NUCLEOTIDE SEQUENCE [LARGE SCALE GENOMIC DNA]</scope>
    <source>
        <strain evidence="12">MX1 / ATCC 50154</strain>
    </source>
</reference>
<dbReference type="Proteomes" id="UP000001357">
    <property type="component" value="Unassembled WGS sequence"/>
</dbReference>
<evidence type="ECO:0000256" key="4">
    <source>
        <dbReference type="ARBA" id="ARBA00022692"/>
    </source>
</evidence>
<feature type="compositionally biased region" description="Low complexity" evidence="10">
    <location>
        <begin position="52"/>
        <end position="65"/>
    </location>
</feature>
<keyword evidence="3" id="KW-0808">Transferase</keyword>